<dbReference type="InterPro" id="IPR001828">
    <property type="entry name" value="ANF_lig-bd_rcpt"/>
</dbReference>
<dbReference type="InterPro" id="IPR028082">
    <property type="entry name" value="Peripla_BP_I"/>
</dbReference>
<accession>R7V0B6</accession>
<gene>
    <name evidence="6" type="ORF">CAPTEDRAFT_144216</name>
</gene>
<dbReference type="Gene3D" id="3.40.50.2300">
    <property type="match status" value="1"/>
</dbReference>
<keyword evidence="3" id="KW-1133">Transmembrane helix</keyword>
<feature type="domain" description="Receptor ligand binding region" evidence="5">
    <location>
        <begin position="9"/>
        <end position="147"/>
    </location>
</feature>
<reference evidence="6 8" key="2">
    <citation type="journal article" date="2013" name="Nature">
        <title>Insights into bilaterian evolution from three spiralian genomes.</title>
        <authorList>
            <person name="Simakov O."/>
            <person name="Marletaz F."/>
            <person name="Cho S.J."/>
            <person name="Edsinger-Gonzales E."/>
            <person name="Havlak P."/>
            <person name="Hellsten U."/>
            <person name="Kuo D.H."/>
            <person name="Larsson T."/>
            <person name="Lv J."/>
            <person name="Arendt D."/>
            <person name="Savage R."/>
            <person name="Osoegawa K."/>
            <person name="de Jong P."/>
            <person name="Grimwood J."/>
            <person name="Chapman J.A."/>
            <person name="Shapiro H."/>
            <person name="Aerts A."/>
            <person name="Otillar R.P."/>
            <person name="Terry A.Y."/>
            <person name="Boore J.L."/>
            <person name="Grigoriev I.V."/>
            <person name="Lindberg D.R."/>
            <person name="Seaver E.C."/>
            <person name="Weisblat D.A."/>
            <person name="Putnam N.H."/>
            <person name="Rokhsar D.S."/>
        </authorList>
    </citation>
    <scope>NUCLEOTIDE SEQUENCE</scope>
    <source>
        <strain evidence="6 8">I ESC-2004</strain>
    </source>
</reference>
<proteinExistence type="predicted"/>
<keyword evidence="4" id="KW-0472">Membrane</keyword>
<dbReference type="OrthoDB" id="5984008at2759"/>
<dbReference type="SUPFAM" id="SSF53822">
    <property type="entry name" value="Periplasmic binding protein-like I"/>
    <property type="match status" value="1"/>
</dbReference>
<reference evidence="7" key="3">
    <citation type="submission" date="2015-06" db="UniProtKB">
        <authorList>
            <consortium name="EnsemblMetazoa"/>
        </authorList>
    </citation>
    <scope>IDENTIFICATION</scope>
</reference>
<dbReference type="STRING" id="283909.R7V0B6"/>
<dbReference type="Pfam" id="PF01094">
    <property type="entry name" value="ANF_receptor"/>
    <property type="match status" value="1"/>
</dbReference>
<keyword evidence="8" id="KW-1185">Reference proteome</keyword>
<evidence type="ECO:0000256" key="4">
    <source>
        <dbReference type="ARBA" id="ARBA00023136"/>
    </source>
</evidence>
<keyword evidence="2" id="KW-0812">Transmembrane</keyword>
<dbReference type="EMBL" id="KB296270">
    <property type="protein sequence ID" value="ELU11962.1"/>
    <property type="molecule type" value="Genomic_DNA"/>
</dbReference>
<evidence type="ECO:0000256" key="2">
    <source>
        <dbReference type="ARBA" id="ARBA00022692"/>
    </source>
</evidence>
<dbReference type="AlphaFoldDB" id="R7V0B6"/>
<evidence type="ECO:0000256" key="1">
    <source>
        <dbReference type="ARBA" id="ARBA00004370"/>
    </source>
</evidence>
<comment type="subcellular location">
    <subcellularLocation>
        <location evidence="1">Membrane</location>
    </subcellularLocation>
</comment>
<organism evidence="6">
    <name type="scientific">Capitella teleta</name>
    <name type="common">Polychaete worm</name>
    <dbReference type="NCBI Taxonomy" id="283909"/>
    <lineage>
        <taxon>Eukaryota</taxon>
        <taxon>Metazoa</taxon>
        <taxon>Spiralia</taxon>
        <taxon>Lophotrochozoa</taxon>
        <taxon>Annelida</taxon>
        <taxon>Polychaeta</taxon>
        <taxon>Sedentaria</taxon>
        <taxon>Scolecida</taxon>
        <taxon>Capitellidae</taxon>
        <taxon>Capitella</taxon>
    </lineage>
</organism>
<name>R7V0B6_CAPTE</name>
<dbReference type="HOGENOM" id="CLU_082024_1_0_1"/>
<protein>
    <recommendedName>
        <fullName evidence="5">Receptor ligand binding region domain-containing protein</fullName>
    </recommendedName>
</protein>
<sequence length="148" mass="16900">MFEAGFDNEERAFRNAIDRINSRTDILPDIKLSYEIETPRAQDSFSASKKVCRQIKNGIAAVFGPMSQYSAEHIQSVCASLAIPHLEIRWDVDSTPIKDSNSINLYPHHTLVGKAFIDAAKFWNWDSFAILYEKSDGRWRSALKLFTE</sequence>
<dbReference type="OMA" id="IFITACK"/>
<evidence type="ECO:0000313" key="6">
    <source>
        <dbReference type="EMBL" id="ELU11962.1"/>
    </source>
</evidence>
<dbReference type="EMBL" id="AMQN01005546">
    <property type="status" value="NOT_ANNOTATED_CDS"/>
    <property type="molecule type" value="Genomic_DNA"/>
</dbReference>
<reference evidence="8" key="1">
    <citation type="submission" date="2012-12" db="EMBL/GenBank/DDBJ databases">
        <authorList>
            <person name="Hellsten U."/>
            <person name="Grimwood J."/>
            <person name="Chapman J.A."/>
            <person name="Shapiro H."/>
            <person name="Aerts A."/>
            <person name="Otillar R.P."/>
            <person name="Terry A.Y."/>
            <person name="Boore J.L."/>
            <person name="Simakov O."/>
            <person name="Marletaz F."/>
            <person name="Cho S.-J."/>
            <person name="Edsinger-Gonzales E."/>
            <person name="Havlak P."/>
            <person name="Kuo D.-H."/>
            <person name="Larsson T."/>
            <person name="Lv J."/>
            <person name="Arendt D."/>
            <person name="Savage R."/>
            <person name="Osoegawa K."/>
            <person name="de Jong P."/>
            <person name="Lindberg D.R."/>
            <person name="Seaver E.C."/>
            <person name="Weisblat D.A."/>
            <person name="Putnam N.H."/>
            <person name="Grigoriev I.V."/>
            <person name="Rokhsar D.S."/>
        </authorList>
    </citation>
    <scope>NUCLEOTIDE SEQUENCE</scope>
    <source>
        <strain evidence="8">I ESC-2004</strain>
    </source>
</reference>
<evidence type="ECO:0000313" key="8">
    <source>
        <dbReference type="Proteomes" id="UP000014760"/>
    </source>
</evidence>
<evidence type="ECO:0000313" key="7">
    <source>
        <dbReference type="EnsemblMetazoa" id="CapteP144216"/>
    </source>
</evidence>
<evidence type="ECO:0000256" key="3">
    <source>
        <dbReference type="ARBA" id="ARBA00022989"/>
    </source>
</evidence>
<dbReference type="EnsemblMetazoa" id="CapteT144216">
    <property type="protein sequence ID" value="CapteP144216"/>
    <property type="gene ID" value="CapteG144216"/>
</dbReference>
<evidence type="ECO:0000259" key="5">
    <source>
        <dbReference type="Pfam" id="PF01094"/>
    </source>
</evidence>
<dbReference type="Proteomes" id="UP000014760">
    <property type="component" value="Unassembled WGS sequence"/>
</dbReference>
<dbReference type="GO" id="GO:0016020">
    <property type="term" value="C:membrane"/>
    <property type="evidence" value="ECO:0007669"/>
    <property type="project" value="UniProtKB-SubCell"/>
</dbReference>